<protein>
    <submittedName>
        <fullName evidence="3">Uncharacterized protein</fullName>
    </submittedName>
</protein>
<dbReference type="AlphaFoldDB" id="A0AAV0W2L5"/>
<sequence>MFFTFVLASALTLSSVLGGPSGPTSRQMTYAKEDKTVMRSDETAQVLAVGDRSSNLKYVMAIQSSTIWEEIKKRSLTINTSQRLDDEVAGKSPDDLTDQELAQLKQACHDGLKCVAVDQLLVLKQVKEQLGDGQVSVRTAITKITQVLTQYTTEIHEDVYQYEAVQKSDDQSKVYESVTTIVEDNKELCRVELAPETAQSHPNNSAGNTIPAAVNNNSTVNYNTTENYNINNGTVNSATITKEPSDIITVEESPEPGTRADNGSDPSLVIVIAPQTEATGGDGYIKKRSVDDRLPTERTTSTDTDINGLTANESVIIAPKNDISQKRARQNKARSSGTFDQHYEPGTTTDAQPRKYARPANDRRAPAGQPLRITDGPSPHDVVGTDDNGSRGQKARRSWPSVTRVLTNGGDDEKNVSGHQSADTNANTQDPDHVENNNVTLKNGVGNGVENGQTGKSDCDHDILSAGSSNSGTVLKGYVEDGTLNNGNMVQYNVNNGTINKGMISGSNADNGIISVGTVNNGPVNYGTYDKYANNGKQVAMNSYDVQQYLSNIDKMYSTILERLG</sequence>
<feature type="compositionally biased region" description="Basic and acidic residues" evidence="1">
    <location>
        <begin position="284"/>
        <end position="296"/>
    </location>
</feature>
<feature type="signal peptide" evidence="2">
    <location>
        <begin position="1"/>
        <end position="18"/>
    </location>
</feature>
<feature type="compositionally biased region" description="Polar residues" evidence="1">
    <location>
        <begin position="417"/>
        <end position="429"/>
    </location>
</feature>
<evidence type="ECO:0000256" key="1">
    <source>
        <dbReference type="SAM" id="MobiDB-lite"/>
    </source>
</evidence>
<name>A0AAV0W2L5_9HEMI</name>
<evidence type="ECO:0000313" key="4">
    <source>
        <dbReference type="Proteomes" id="UP001160148"/>
    </source>
</evidence>
<reference evidence="3 4" key="1">
    <citation type="submission" date="2023-01" db="EMBL/GenBank/DDBJ databases">
        <authorList>
            <person name="Whitehead M."/>
        </authorList>
    </citation>
    <scope>NUCLEOTIDE SEQUENCE [LARGE SCALE GENOMIC DNA]</scope>
</reference>
<dbReference type="EMBL" id="CARXXK010000001">
    <property type="protein sequence ID" value="CAI6350056.1"/>
    <property type="molecule type" value="Genomic_DNA"/>
</dbReference>
<keyword evidence="2" id="KW-0732">Signal</keyword>
<keyword evidence="4" id="KW-1185">Reference proteome</keyword>
<organism evidence="3 4">
    <name type="scientific">Macrosiphum euphorbiae</name>
    <name type="common">potato aphid</name>
    <dbReference type="NCBI Taxonomy" id="13131"/>
    <lineage>
        <taxon>Eukaryota</taxon>
        <taxon>Metazoa</taxon>
        <taxon>Ecdysozoa</taxon>
        <taxon>Arthropoda</taxon>
        <taxon>Hexapoda</taxon>
        <taxon>Insecta</taxon>
        <taxon>Pterygota</taxon>
        <taxon>Neoptera</taxon>
        <taxon>Paraneoptera</taxon>
        <taxon>Hemiptera</taxon>
        <taxon>Sternorrhyncha</taxon>
        <taxon>Aphidomorpha</taxon>
        <taxon>Aphidoidea</taxon>
        <taxon>Aphididae</taxon>
        <taxon>Macrosiphini</taxon>
        <taxon>Macrosiphum</taxon>
    </lineage>
</organism>
<accession>A0AAV0W2L5</accession>
<comment type="caution">
    <text evidence="3">The sequence shown here is derived from an EMBL/GenBank/DDBJ whole genome shotgun (WGS) entry which is preliminary data.</text>
</comment>
<gene>
    <name evidence="3" type="ORF">MEUPH1_LOCUS6556</name>
</gene>
<dbReference type="Proteomes" id="UP001160148">
    <property type="component" value="Unassembled WGS sequence"/>
</dbReference>
<feature type="chain" id="PRO_5043438011" evidence="2">
    <location>
        <begin position="19"/>
        <end position="565"/>
    </location>
</feature>
<evidence type="ECO:0000313" key="3">
    <source>
        <dbReference type="EMBL" id="CAI6350056.1"/>
    </source>
</evidence>
<evidence type="ECO:0000256" key="2">
    <source>
        <dbReference type="SAM" id="SignalP"/>
    </source>
</evidence>
<feature type="compositionally biased region" description="Polar residues" evidence="1">
    <location>
        <begin position="297"/>
        <end position="313"/>
    </location>
</feature>
<proteinExistence type="predicted"/>
<feature type="region of interest" description="Disordered" evidence="1">
    <location>
        <begin position="279"/>
        <end position="436"/>
    </location>
</feature>